<proteinExistence type="predicted"/>
<organism evidence="3 4">
    <name type="scientific">Candidozyma haemuli</name>
    <dbReference type="NCBI Taxonomy" id="45357"/>
    <lineage>
        <taxon>Eukaryota</taxon>
        <taxon>Fungi</taxon>
        <taxon>Dikarya</taxon>
        <taxon>Ascomycota</taxon>
        <taxon>Saccharomycotina</taxon>
        <taxon>Pichiomycetes</taxon>
        <taxon>Metschnikowiaceae</taxon>
        <taxon>Candidozyma</taxon>
    </lineage>
</organism>
<dbReference type="VEuPathDB" id="FungiDB:CXQ85_004504"/>
<protein>
    <recommendedName>
        <fullName evidence="5">Opaque-phase-specific protein OP4</fullName>
    </recommendedName>
</protein>
<evidence type="ECO:0000256" key="2">
    <source>
        <dbReference type="SAM" id="SignalP"/>
    </source>
</evidence>
<keyword evidence="4" id="KW-1185">Reference proteome</keyword>
<gene>
    <name evidence="3" type="ORF">CXQ85_004504</name>
</gene>
<dbReference type="OrthoDB" id="4025946at2759"/>
<evidence type="ECO:0000256" key="1">
    <source>
        <dbReference type="SAM" id="MobiDB-lite"/>
    </source>
</evidence>
<name>A0A2V1AT29_9ASCO</name>
<feature type="chain" id="PRO_5015852975" description="Opaque-phase-specific protein OP4" evidence="2">
    <location>
        <begin position="21"/>
        <end position="335"/>
    </location>
</feature>
<feature type="signal peptide" evidence="2">
    <location>
        <begin position="1"/>
        <end position="20"/>
    </location>
</feature>
<evidence type="ECO:0000313" key="4">
    <source>
        <dbReference type="Proteomes" id="UP000244309"/>
    </source>
</evidence>
<sequence>MKYSTPTLLAILASASFVSAAPTAVEADFSHQLVKKDDVADALSILDEIASLNHKRSLAEDEGELNELSKRADNLLGDLLSALSSSGIIGNVWHILTTDEQLKGVLGDLIRSAVRGAIAQGPALIKAVWQSGLLQQVFSDIWNSPELRSALFNAAKAIFSSGLNLLRAFLANRNSGNQKREAEAAAVEEFNFNPDVYYDKRDLLDVAKTVVTAIKNTGIVQNLVKKALADPQASISFLTSALKNGVVVARDVYNWSKDNGVLQAGIDFIKKNGPTFAKDIANFLGGKITNGEAKVADIDNADGGSSGTSTASTKQKREAVAEAAVPTTLVQKRLY</sequence>
<dbReference type="Proteomes" id="UP000244309">
    <property type="component" value="Unassembled WGS sequence"/>
</dbReference>
<comment type="caution">
    <text evidence="3">The sequence shown here is derived from an EMBL/GenBank/DDBJ whole genome shotgun (WGS) entry which is preliminary data.</text>
</comment>
<feature type="region of interest" description="Disordered" evidence="1">
    <location>
        <begin position="299"/>
        <end position="319"/>
    </location>
</feature>
<keyword evidence="2" id="KW-0732">Signal</keyword>
<dbReference type="RefSeq" id="XP_025341928.1">
    <property type="nucleotide sequence ID" value="XM_025488120.1"/>
</dbReference>
<accession>A0A2V1AT29</accession>
<evidence type="ECO:0008006" key="5">
    <source>
        <dbReference type="Google" id="ProtNLM"/>
    </source>
</evidence>
<dbReference type="AlphaFoldDB" id="A0A2V1AT29"/>
<dbReference type="EMBL" id="PKFO01000004">
    <property type="protein sequence ID" value="PVH20988.1"/>
    <property type="molecule type" value="Genomic_DNA"/>
</dbReference>
<dbReference type="GeneID" id="37009834"/>
<evidence type="ECO:0000313" key="3">
    <source>
        <dbReference type="EMBL" id="PVH20988.1"/>
    </source>
</evidence>
<reference evidence="3 4" key="1">
    <citation type="submission" date="2017-12" db="EMBL/GenBank/DDBJ databases">
        <title>Genome Sequence of a Multidrug-Resistant Candida haemulonii Isolate from a Patient with Chronic Leg Ulcers in Israel.</title>
        <authorList>
            <person name="Chow N.A."/>
            <person name="Gade L."/>
            <person name="Batra D."/>
            <person name="Rowe L.A."/>
            <person name="Ben-Ami R."/>
            <person name="Loparev V.N."/>
            <person name="Litvintseva A.P."/>
        </authorList>
    </citation>
    <scope>NUCLEOTIDE SEQUENCE [LARGE SCALE GENOMIC DNA]</scope>
    <source>
        <strain evidence="3 4">B11899</strain>
    </source>
</reference>